<organism evidence="17 18">
    <name type="scientific">Enterococcus lemanii</name>
    <dbReference type="NCBI Taxonomy" id="1159752"/>
    <lineage>
        <taxon>Bacteria</taxon>
        <taxon>Bacillati</taxon>
        <taxon>Bacillota</taxon>
        <taxon>Bacilli</taxon>
        <taxon>Lactobacillales</taxon>
        <taxon>Enterococcaceae</taxon>
        <taxon>Enterococcus</taxon>
    </lineage>
</organism>
<dbReference type="GO" id="GO:0003678">
    <property type="term" value="F:DNA helicase activity"/>
    <property type="evidence" value="ECO:0007669"/>
    <property type="project" value="UniProtKB-EC"/>
</dbReference>
<dbReference type="Pfam" id="PF13361">
    <property type="entry name" value="UvrD_C"/>
    <property type="match status" value="1"/>
</dbReference>
<dbReference type="HAMAP" id="MF_01451">
    <property type="entry name" value="AddA"/>
    <property type="match status" value="1"/>
</dbReference>
<name>A0ABV9MTE5_9ENTE</name>
<dbReference type="NCBIfam" id="TIGR02785">
    <property type="entry name" value="addA_Gpos"/>
    <property type="match status" value="1"/>
</dbReference>
<evidence type="ECO:0000313" key="17">
    <source>
        <dbReference type="EMBL" id="MFC4719271.1"/>
    </source>
</evidence>
<dbReference type="InterPro" id="IPR000212">
    <property type="entry name" value="DNA_helicase_UvrD/REP"/>
</dbReference>
<comment type="subunit">
    <text evidence="13">Heterodimer of AddA and AddB/RexB.</text>
</comment>
<reference evidence="18" key="1">
    <citation type="journal article" date="2019" name="Int. J. Syst. Evol. Microbiol.">
        <title>The Global Catalogue of Microorganisms (GCM) 10K type strain sequencing project: providing services to taxonomists for standard genome sequencing and annotation.</title>
        <authorList>
            <consortium name="The Broad Institute Genomics Platform"/>
            <consortium name="The Broad Institute Genome Sequencing Center for Infectious Disease"/>
            <person name="Wu L."/>
            <person name="Ma J."/>
        </authorList>
    </citation>
    <scope>NUCLEOTIDE SEQUENCE [LARGE SCALE GENOMIC DNA]</scope>
    <source>
        <strain evidence="18">CGMCC 1.19032</strain>
    </source>
</reference>
<dbReference type="EMBL" id="JBHSGS010000032">
    <property type="protein sequence ID" value="MFC4719271.1"/>
    <property type="molecule type" value="Genomic_DNA"/>
</dbReference>
<evidence type="ECO:0000256" key="2">
    <source>
        <dbReference type="ARBA" id="ARBA00022741"/>
    </source>
</evidence>
<keyword evidence="1 13" id="KW-0540">Nuclease</keyword>
<keyword evidence="7 13" id="KW-0067">ATP-binding</keyword>
<dbReference type="RefSeq" id="WP_204654093.1">
    <property type="nucleotide sequence ID" value="NZ_JAFBFD010000019.1"/>
</dbReference>
<keyword evidence="8 13" id="KW-0238">DNA-binding</keyword>
<keyword evidence="3 13" id="KW-0227">DNA damage</keyword>
<dbReference type="SUPFAM" id="SSF52540">
    <property type="entry name" value="P-loop containing nucleoside triphosphate hydrolases"/>
    <property type="match status" value="1"/>
</dbReference>
<dbReference type="PANTHER" id="PTHR11070">
    <property type="entry name" value="UVRD / RECB / PCRA DNA HELICASE FAMILY MEMBER"/>
    <property type="match status" value="1"/>
</dbReference>
<dbReference type="EC" id="5.6.2.4" evidence="13"/>
<evidence type="ECO:0000256" key="6">
    <source>
        <dbReference type="ARBA" id="ARBA00022839"/>
    </source>
</evidence>
<evidence type="ECO:0000256" key="4">
    <source>
        <dbReference type="ARBA" id="ARBA00022801"/>
    </source>
</evidence>
<evidence type="ECO:0000256" key="11">
    <source>
        <dbReference type="ARBA" id="ARBA00034617"/>
    </source>
</evidence>
<dbReference type="InterPro" id="IPR011604">
    <property type="entry name" value="PDDEXK-like_dom_sf"/>
</dbReference>
<accession>A0ABV9MTE5</accession>
<keyword evidence="6 13" id="KW-0269">Exonuclease</keyword>
<comment type="function">
    <text evidence="13">The heterodimer acts as both an ATP-dependent DNA helicase and an ATP-dependent, dual-direction single-stranded exonuclease. Recognizes the chi site generating a DNA molecule suitable for the initiation of homologous recombination. The AddA nuclease domain is required for chi fragment generation; this subunit has the helicase and 3' -&gt; 5' nuclease activities.</text>
</comment>
<evidence type="ECO:0000256" key="10">
    <source>
        <dbReference type="ARBA" id="ARBA00023235"/>
    </source>
</evidence>
<dbReference type="Gene3D" id="3.40.50.300">
    <property type="entry name" value="P-loop containing nucleotide triphosphate hydrolases"/>
    <property type="match status" value="4"/>
</dbReference>
<protein>
    <recommendedName>
        <fullName evidence="13">ATP-dependent helicase/nuclease subunit A</fullName>
        <ecNumber evidence="13">3.1.-.-</ecNumber>
        <ecNumber evidence="13">5.6.2.4</ecNumber>
    </recommendedName>
    <alternativeName>
        <fullName evidence="13">ATP-dependent helicase/nuclease AddA</fullName>
    </alternativeName>
    <alternativeName>
        <fullName evidence="13">DNA 3'-5' helicase AddA</fullName>
    </alternativeName>
</protein>
<feature type="domain" description="UvrD-like helicase C-terminal" evidence="16">
    <location>
        <begin position="516"/>
        <end position="798"/>
    </location>
</feature>
<dbReference type="PANTHER" id="PTHR11070:SF48">
    <property type="entry name" value="ATP-DEPENDENT HELICASE_NUCLEASE SUBUNIT A"/>
    <property type="match status" value="1"/>
</dbReference>
<dbReference type="GO" id="GO:0016787">
    <property type="term" value="F:hydrolase activity"/>
    <property type="evidence" value="ECO:0007669"/>
    <property type="project" value="UniProtKB-KW"/>
</dbReference>
<proteinExistence type="inferred from homology"/>
<keyword evidence="9 13" id="KW-0234">DNA repair</keyword>
<dbReference type="InterPro" id="IPR014016">
    <property type="entry name" value="UvrD-like_ATP-bd"/>
</dbReference>
<evidence type="ECO:0000313" key="18">
    <source>
        <dbReference type="Proteomes" id="UP001595969"/>
    </source>
</evidence>
<evidence type="ECO:0000256" key="5">
    <source>
        <dbReference type="ARBA" id="ARBA00022806"/>
    </source>
</evidence>
<dbReference type="Proteomes" id="UP001595969">
    <property type="component" value="Unassembled WGS sequence"/>
</dbReference>
<dbReference type="InterPro" id="IPR011335">
    <property type="entry name" value="Restrct_endonuc-II-like"/>
</dbReference>
<evidence type="ECO:0000256" key="12">
    <source>
        <dbReference type="ARBA" id="ARBA00048988"/>
    </source>
</evidence>
<evidence type="ECO:0000256" key="14">
    <source>
        <dbReference type="PROSITE-ProRule" id="PRU00560"/>
    </source>
</evidence>
<dbReference type="EC" id="3.1.-.-" evidence="13"/>
<evidence type="ECO:0000256" key="9">
    <source>
        <dbReference type="ARBA" id="ARBA00023204"/>
    </source>
</evidence>
<dbReference type="InterPro" id="IPR014152">
    <property type="entry name" value="AddA"/>
</dbReference>
<dbReference type="InterPro" id="IPR014017">
    <property type="entry name" value="DNA_helicase_UvrD-like_C"/>
</dbReference>
<feature type="binding site" evidence="14">
    <location>
        <begin position="32"/>
        <end position="39"/>
    </location>
    <ligand>
        <name>ATP</name>
        <dbReference type="ChEBI" id="CHEBI:30616"/>
    </ligand>
</feature>
<gene>
    <name evidence="13 17" type="primary">addA</name>
    <name evidence="17" type="ORF">ACFO5I_05965</name>
</gene>
<keyword evidence="2 13" id="KW-0547">Nucleotide-binding</keyword>
<keyword evidence="18" id="KW-1185">Reference proteome</keyword>
<comment type="caution">
    <text evidence="17">The sequence shown here is derived from an EMBL/GenBank/DDBJ whole genome shotgun (WGS) entry which is preliminary data.</text>
</comment>
<evidence type="ECO:0000256" key="7">
    <source>
        <dbReference type="ARBA" id="ARBA00022840"/>
    </source>
</evidence>
<dbReference type="PROSITE" id="PS51198">
    <property type="entry name" value="UVRD_HELICASE_ATP_BIND"/>
    <property type="match status" value="1"/>
</dbReference>
<comment type="similarity">
    <text evidence="13">Belongs to the helicase family. AddA subfamily.</text>
</comment>
<comment type="catalytic activity">
    <reaction evidence="11 13">
        <text>Couples ATP hydrolysis with the unwinding of duplex DNA by translocating in the 3'-5' direction.</text>
        <dbReference type="EC" id="5.6.2.4"/>
    </reaction>
</comment>
<evidence type="ECO:0000259" key="16">
    <source>
        <dbReference type="PROSITE" id="PS51217"/>
    </source>
</evidence>
<dbReference type="SUPFAM" id="SSF52980">
    <property type="entry name" value="Restriction endonuclease-like"/>
    <property type="match status" value="1"/>
</dbReference>
<evidence type="ECO:0000256" key="1">
    <source>
        <dbReference type="ARBA" id="ARBA00022722"/>
    </source>
</evidence>
<dbReference type="PROSITE" id="PS51217">
    <property type="entry name" value="UVRD_HELICASE_CTER"/>
    <property type="match status" value="1"/>
</dbReference>
<comment type="catalytic activity">
    <reaction evidence="12 13">
        <text>ATP + H2O = ADP + phosphate + H(+)</text>
        <dbReference type="Rhea" id="RHEA:13065"/>
        <dbReference type="ChEBI" id="CHEBI:15377"/>
        <dbReference type="ChEBI" id="CHEBI:15378"/>
        <dbReference type="ChEBI" id="CHEBI:30616"/>
        <dbReference type="ChEBI" id="CHEBI:43474"/>
        <dbReference type="ChEBI" id="CHEBI:456216"/>
        <dbReference type="EC" id="5.6.2.4"/>
    </reaction>
</comment>
<keyword evidence="5 13" id="KW-0347">Helicase</keyword>
<comment type="cofactor">
    <cofactor evidence="13">
        <name>Mg(2+)</name>
        <dbReference type="ChEBI" id="CHEBI:18420"/>
    </cofactor>
</comment>
<evidence type="ECO:0000256" key="13">
    <source>
        <dbReference type="HAMAP-Rule" id="MF_01451"/>
    </source>
</evidence>
<keyword evidence="4 13" id="KW-0378">Hydrolase</keyword>
<evidence type="ECO:0000256" key="3">
    <source>
        <dbReference type="ARBA" id="ARBA00022763"/>
    </source>
</evidence>
<dbReference type="InterPro" id="IPR027417">
    <property type="entry name" value="P-loop_NTPase"/>
</dbReference>
<feature type="domain" description="UvrD-like helicase ATP-binding" evidence="15">
    <location>
        <begin position="11"/>
        <end position="478"/>
    </location>
</feature>
<keyword evidence="10 13" id="KW-0413">Isomerase</keyword>
<evidence type="ECO:0000259" key="15">
    <source>
        <dbReference type="PROSITE" id="PS51198"/>
    </source>
</evidence>
<dbReference type="Gene3D" id="3.90.320.10">
    <property type="match status" value="1"/>
</dbReference>
<evidence type="ECO:0000256" key="8">
    <source>
        <dbReference type="ARBA" id="ARBA00023125"/>
    </source>
</evidence>
<sequence length="1236" mass="143124">MAKIPLKPNNETFTDTQWQAIFDEGDHLLVSASAGSGKTTVLVRRVIEKLKSGVGVDELLIVTFTEAAAKEMKERIQVALEKAVNEESDPERRQHFSRQLTLLPMAHISTLHAFCLAVIRRYYYLIGLDPVFRLLTDETERLLLQEEVWEALRDEKYAENETTFFELTRNFSSDRSDEGLTKVVMALFRFAQAHPNPKQWLQNLAENYQVSTSLAAHPLYQAEIKPAFIETLSHSVYLLQVSLDEMRNQSVFTKLAVLFEEEKNQAYHLLEAIKSDQLERAYTLVQQLSFARYAGAPRKEEYKEQAAWLKQQRDAAKENLSAIQSFFTVTPDLMVEQMQKAQPIVTALAELTLEFMVALNQHKKNKGVLEFNDLEHDALAILQGEDQLGSEASIYYRQQFKEVLVDEYQDINRLQEAILSWVRHTETEVGNQFMVGDVKQSIYAFRLADPTLFIEKYLDYENETGGRRIILAENFRSRSEVLHLTNYIFQQLMDEELGQIPYDQSAELVPGFPDFPESTHFAPELLLYEKGEKEVELLETPDLPEFTFDGKTEGELLMVALKIQQLVREKFEIYDKKSKENRPVTYRDIVLLAPTRSNNLTLIDIFQKVGIPLEVSDAQNYFQATEVQLMIALLQLIDNPFQDIPLAAILRSPMVGLTEEELALIRLEKMSGSYYEAFLLAKEHNSLLGKKLTGFYTQLMHWREQARRQTIANLLWDIYEKTAYLDYVIGLPSGKQRYANLIALINRAQMYEQSSFRGLYQFIRFIEKIQEKEKDLAQPFSEAKENAVQLMTVHGSKGLEFPVVFLLDLNKQFNTQELDGLFVLDEQLGAGIQVVDDERVKYTTLPYLVIQQKRLNKALSEEMRKLYVALTRAEQKLYLVGSYKDQADAYKKWSPALNETNLMLSQSLRFKRKGNLMDWIGLTLIRHPKTASFFEDAEIPTKTYPHPAVFSLEWWSQKDLLTRLKTIEMDRSPLLFDEEEAPDLTEVFQTLTYEYPMKKSTLTTSYQSVSEMKRLYNDPDDQQIVKLAWETTVEQSQKQPYRYVSERLSQPKFMQKQTIAATEIGTATHTLLQLLPLSSAPTKATLEELVDRFVCKQRLSKEIAKKIPLDKIMWFFTTKLGQELIANHSLVKREQPFSMIKEAKEVYLDFDEEKANLLIHGIIDGYIEYPDRIVLFDFKTDHLYGEQAAKQFAEKYTGQLRLYKEALEEALKKPVTKTYLVALNTQEIYSFFVEEV</sequence>
<dbReference type="Pfam" id="PF00580">
    <property type="entry name" value="UvrD-helicase"/>
    <property type="match status" value="1"/>
</dbReference>